<dbReference type="AlphaFoldDB" id="A0A494RJK5"/>
<dbReference type="Proteomes" id="UP000276984">
    <property type="component" value="Chromosome"/>
</dbReference>
<dbReference type="SUPFAM" id="SSF103025">
    <property type="entry name" value="Folate-binding domain"/>
    <property type="match status" value="1"/>
</dbReference>
<dbReference type="OrthoDB" id="9796287at2"/>
<dbReference type="InterPro" id="IPR017703">
    <property type="entry name" value="YgfZ/GCV_T_CS"/>
</dbReference>
<dbReference type="InterPro" id="IPR045179">
    <property type="entry name" value="YgfZ/GcvT"/>
</dbReference>
<dbReference type="NCBIfam" id="TIGR03317">
    <property type="entry name" value="ygfZ_signature"/>
    <property type="match status" value="1"/>
</dbReference>
<evidence type="ECO:0000256" key="1">
    <source>
        <dbReference type="ARBA" id="ARBA00022946"/>
    </source>
</evidence>
<dbReference type="InterPro" id="IPR057460">
    <property type="entry name" value="CAF17_C"/>
</dbReference>
<proteinExistence type="predicted"/>
<evidence type="ECO:0000313" key="4">
    <source>
        <dbReference type="Proteomes" id="UP000276984"/>
    </source>
</evidence>
<dbReference type="InterPro" id="IPR027266">
    <property type="entry name" value="TrmE/GcvT-like"/>
</dbReference>
<dbReference type="Pfam" id="PF25455">
    <property type="entry name" value="Beta-barrel_CAF17_C"/>
    <property type="match status" value="1"/>
</dbReference>
<dbReference type="EMBL" id="CP032707">
    <property type="protein sequence ID" value="AYG95193.1"/>
    <property type="molecule type" value="Genomic_DNA"/>
</dbReference>
<dbReference type="GO" id="GO:0016226">
    <property type="term" value="P:iron-sulfur cluster assembly"/>
    <property type="evidence" value="ECO:0007669"/>
    <property type="project" value="TreeGrafter"/>
</dbReference>
<accession>A0A494RJK5</accession>
<keyword evidence="1" id="KW-0809">Transit peptide</keyword>
<sequence>MSIARLDSRALIRVSGPDARPFLHNLLTQDVETLAPGELRFGALLSPPGRLLFDLFIWGEEGGLVLDVAAERRDALVQRLAMYRLRSNIEIMPLADAVFVAWGADVPEGFVPDPRLADLGGRRWGDECETDAAEADWQAHRLALGVPDPTADTLADKTYPIEADFDLLNGIDFHKGCFIGQETTSRMKRRGTIKNRMMAIAFDGPAPARGAEVLNGELRAGEVMTGADGRAIALMRLDRLDGDLTVDGRPVRVERPAWLPDLQG</sequence>
<dbReference type="Gene3D" id="3.30.1360.120">
    <property type="entry name" value="Probable tRNA modification gtpase trme, domain 1"/>
    <property type="match status" value="2"/>
</dbReference>
<feature type="domain" description="CAF17 C-terminal" evidence="2">
    <location>
        <begin position="195"/>
        <end position="260"/>
    </location>
</feature>
<evidence type="ECO:0000259" key="2">
    <source>
        <dbReference type="Pfam" id="PF25455"/>
    </source>
</evidence>
<name>A0A494RJK5_9CAUL</name>
<reference evidence="3 4" key="1">
    <citation type="submission" date="2018-10" db="EMBL/GenBank/DDBJ databases">
        <title>Complete genome sequence of Brevundimonas naejangsanensis BRV3.</title>
        <authorList>
            <person name="Berrios L."/>
            <person name="Ely B."/>
        </authorList>
    </citation>
    <scope>NUCLEOTIDE SEQUENCE [LARGE SCALE GENOMIC DNA]</scope>
    <source>
        <strain evidence="3 4">BRV3</strain>
    </source>
</reference>
<dbReference type="PANTHER" id="PTHR22602:SF0">
    <property type="entry name" value="TRANSFERASE CAF17, MITOCHONDRIAL-RELATED"/>
    <property type="match status" value="1"/>
</dbReference>
<protein>
    <submittedName>
        <fullName evidence="3">Folate-binding protein</fullName>
    </submittedName>
</protein>
<evidence type="ECO:0000313" key="3">
    <source>
        <dbReference type="EMBL" id="AYG95193.1"/>
    </source>
</evidence>
<keyword evidence="4" id="KW-1185">Reference proteome</keyword>
<dbReference type="RefSeq" id="WP_121482341.1">
    <property type="nucleotide sequence ID" value="NZ_CP032707.1"/>
</dbReference>
<dbReference type="PIRSF" id="PIRSF006487">
    <property type="entry name" value="GcvT"/>
    <property type="match status" value="1"/>
</dbReference>
<organism evidence="3 4">
    <name type="scientific">Brevundimonas naejangsanensis</name>
    <dbReference type="NCBI Taxonomy" id="588932"/>
    <lineage>
        <taxon>Bacteria</taxon>
        <taxon>Pseudomonadati</taxon>
        <taxon>Pseudomonadota</taxon>
        <taxon>Alphaproteobacteria</taxon>
        <taxon>Caulobacterales</taxon>
        <taxon>Caulobacteraceae</taxon>
        <taxon>Brevundimonas</taxon>
    </lineage>
</organism>
<gene>
    <name evidence="3" type="ORF">D8I30_08365</name>
</gene>
<dbReference type="PANTHER" id="PTHR22602">
    <property type="entry name" value="TRANSFERASE CAF17, MITOCHONDRIAL-RELATED"/>
    <property type="match status" value="1"/>
</dbReference>